<accession>A0A653A7X8</accession>
<dbReference type="PRINTS" id="PR00811">
    <property type="entry name" value="BCTERIALGSPD"/>
</dbReference>
<dbReference type="AlphaFoldDB" id="A0A653A7X8"/>
<comment type="subcellular location">
    <subcellularLocation>
        <location evidence="1">Membrane</location>
    </subcellularLocation>
</comment>
<evidence type="ECO:0000256" key="4">
    <source>
        <dbReference type="ARBA" id="ARBA00023237"/>
    </source>
</evidence>
<dbReference type="EMBL" id="UPXX01000027">
    <property type="protein sequence ID" value="VBB44110.1"/>
    <property type="molecule type" value="Genomic_DNA"/>
</dbReference>
<evidence type="ECO:0000256" key="1">
    <source>
        <dbReference type="ARBA" id="ARBA00004370"/>
    </source>
</evidence>
<reference evidence="8" key="1">
    <citation type="submission" date="2018-07" db="EMBL/GenBank/DDBJ databases">
        <authorList>
            <consortium name="Genoscope - CEA"/>
            <person name="William W."/>
        </authorList>
    </citation>
    <scope>NUCLEOTIDE SEQUENCE</scope>
    <source>
        <strain evidence="8">IK1</strain>
    </source>
</reference>
<evidence type="ECO:0000256" key="3">
    <source>
        <dbReference type="ARBA" id="ARBA00023136"/>
    </source>
</evidence>
<protein>
    <recommendedName>
        <fullName evidence="7">Type II/III secretion system secretin-like domain-containing protein</fullName>
    </recommendedName>
</protein>
<comment type="similarity">
    <text evidence="5">Belongs to the bacterial secretin family.</text>
</comment>
<dbReference type="GO" id="GO:0016020">
    <property type="term" value="C:membrane"/>
    <property type="evidence" value="ECO:0007669"/>
    <property type="project" value="UniProtKB-SubCell"/>
</dbReference>
<dbReference type="Pfam" id="PF00263">
    <property type="entry name" value="Secretin"/>
    <property type="match status" value="1"/>
</dbReference>
<feature type="domain" description="Type II/III secretion system secretin-like" evidence="7">
    <location>
        <begin position="384"/>
        <end position="543"/>
    </location>
</feature>
<evidence type="ECO:0000256" key="6">
    <source>
        <dbReference type="SAM" id="MobiDB-lite"/>
    </source>
</evidence>
<dbReference type="InterPro" id="IPR038591">
    <property type="entry name" value="NolW-like_sf"/>
</dbReference>
<gene>
    <name evidence="8" type="ORF">TRIP_B330284</name>
</gene>
<sequence length="570" mass="62936">MSNLRESLRLIRPWARLTAGLILILFAAGCGEKAVTPPSPLDSEYRKWKEMAETNQARSQALPAPAASKPDTLPPIQPQPKARICQKPFPTQKVSLRMHNASVPAVLRALARAAGQNIMLSESVKGEISINVENTPWSQVFTGILATHGLGWKWENDIIRVVSAQDKENELRQLETDLKMQAARRDLQTLEPMVTRIVPLRYYSFTRRKITDQDTSGDSKKRTIEEEREPDIDKTFKENLEALLSRNQEGEPIGNILFDEQTNSVLVHALAHDAEKILALIRELDSPPPQILIEAHIVETTREVARELGIQWGGLYRAGNYWITPGSNTSGVFDKTLSEGVDPTTGISNNFPADFGPDDFPSGFTLGYLYEKFGKYVLDVELSALETDGKLNILSRPSITTMDNQPAVIESGAEVPYQSITGTGLDKDISIEWKTAALRLLVTPRVIEGDTIRLNIVTTKDELDFTRTVLGNPTILTKRAETNLILESGQTTVIGGLSKQTDQDTSDGIPYLQNIKGLTWLFGHTGKQNKMEDVLIFITPRILPARPPLSAAAASPAGSVRSGEAQARSK</sequence>
<dbReference type="PANTHER" id="PTHR30604">
    <property type="entry name" value="PROTEIN TRANSPORT PROTEIN HOFQ"/>
    <property type="match status" value="1"/>
</dbReference>
<keyword evidence="4" id="KW-0998">Cell outer membrane</keyword>
<evidence type="ECO:0000256" key="5">
    <source>
        <dbReference type="RuleBase" id="RU004003"/>
    </source>
</evidence>
<evidence type="ECO:0000256" key="2">
    <source>
        <dbReference type="ARBA" id="ARBA00022448"/>
    </source>
</evidence>
<dbReference type="InterPro" id="IPR013355">
    <property type="entry name" value="Pilus_4_PilQ"/>
</dbReference>
<feature type="region of interest" description="Disordered" evidence="6">
    <location>
        <begin position="548"/>
        <end position="570"/>
    </location>
</feature>
<dbReference type="Gene3D" id="3.30.1370.120">
    <property type="match status" value="1"/>
</dbReference>
<feature type="compositionally biased region" description="Low complexity" evidence="6">
    <location>
        <begin position="548"/>
        <end position="557"/>
    </location>
</feature>
<keyword evidence="3" id="KW-0472">Membrane</keyword>
<organism evidence="8">
    <name type="scientific">Uncultured Desulfatiglans sp</name>
    <dbReference type="NCBI Taxonomy" id="1748965"/>
    <lineage>
        <taxon>Bacteria</taxon>
        <taxon>Pseudomonadati</taxon>
        <taxon>Thermodesulfobacteriota</taxon>
        <taxon>Desulfobacteria</taxon>
        <taxon>Desulfatiglandales</taxon>
        <taxon>Desulfatiglandaceae</taxon>
        <taxon>Desulfatiglans</taxon>
        <taxon>environmental samples</taxon>
    </lineage>
</organism>
<evidence type="ECO:0000259" key="7">
    <source>
        <dbReference type="Pfam" id="PF00263"/>
    </source>
</evidence>
<dbReference type="PROSITE" id="PS51257">
    <property type="entry name" value="PROKAR_LIPOPROTEIN"/>
    <property type="match status" value="1"/>
</dbReference>
<keyword evidence="2" id="KW-0813">Transport</keyword>
<dbReference type="PANTHER" id="PTHR30604:SF1">
    <property type="entry name" value="DNA UTILIZATION PROTEIN HOFQ"/>
    <property type="match status" value="1"/>
</dbReference>
<dbReference type="InterPro" id="IPR001775">
    <property type="entry name" value="GspD/PilQ"/>
</dbReference>
<name>A0A653A7X8_UNCDX</name>
<dbReference type="GO" id="GO:0009306">
    <property type="term" value="P:protein secretion"/>
    <property type="evidence" value="ECO:0007669"/>
    <property type="project" value="InterPro"/>
</dbReference>
<dbReference type="Gene3D" id="3.30.1370.130">
    <property type="match status" value="1"/>
</dbReference>
<feature type="region of interest" description="Disordered" evidence="6">
    <location>
        <begin position="52"/>
        <end position="83"/>
    </location>
</feature>
<dbReference type="InterPro" id="IPR051808">
    <property type="entry name" value="Type_IV_pilus_biogenesis"/>
</dbReference>
<evidence type="ECO:0000313" key="8">
    <source>
        <dbReference type="EMBL" id="VBB44110.1"/>
    </source>
</evidence>
<proteinExistence type="inferred from homology"/>
<dbReference type="NCBIfam" id="TIGR02515">
    <property type="entry name" value="IV_pilus_PilQ"/>
    <property type="match status" value="1"/>
</dbReference>
<dbReference type="InterPro" id="IPR004846">
    <property type="entry name" value="T2SS/T3SS_dom"/>
</dbReference>